<accession>A0A128FAZ3</accession>
<dbReference type="EMBL" id="FIZX01000004">
    <property type="protein sequence ID" value="CZF83962.1"/>
    <property type="molecule type" value="Genomic_DNA"/>
</dbReference>
<evidence type="ECO:0000313" key="1">
    <source>
        <dbReference type="EMBL" id="CZF83962.1"/>
    </source>
</evidence>
<name>A0A128FAZ3_9GAMM</name>
<gene>
    <name evidence="1" type="ORF">GCE9029_04108</name>
</gene>
<organism evidence="1 2">
    <name type="scientific">Grimontia celer</name>
    <dbReference type="NCBI Taxonomy" id="1796497"/>
    <lineage>
        <taxon>Bacteria</taxon>
        <taxon>Pseudomonadati</taxon>
        <taxon>Pseudomonadota</taxon>
        <taxon>Gammaproteobacteria</taxon>
        <taxon>Vibrionales</taxon>
        <taxon>Vibrionaceae</taxon>
        <taxon>Grimontia</taxon>
    </lineage>
</organism>
<dbReference type="Proteomes" id="UP000071641">
    <property type="component" value="Unassembled WGS sequence"/>
</dbReference>
<keyword evidence="2" id="KW-1185">Reference proteome</keyword>
<evidence type="ECO:0000313" key="2">
    <source>
        <dbReference type="Proteomes" id="UP000071641"/>
    </source>
</evidence>
<dbReference type="AlphaFoldDB" id="A0A128FAZ3"/>
<proteinExistence type="predicted"/>
<reference evidence="2" key="1">
    <citation type="submission" date="2016-02" db="EMBL/GenBank/DDBJ databases">
        <authorList>
            <person name="Rodrigo-Torres Lidia"/>
            <person name="Arahal R.David."/>
        </authorList>
    </citation>
    <scope>NUCLEOTIDE SEQUENCE [LARGE SCALE GENOMIC DNA]</scope>
    <source>
        <strain evidence="2">CECT 9029</strain>
    </source>
</reference>
<protein>
    <submittedName>
        <fullName evidence="1">Uncharacterized protein</fullName>
    </submittedName>
</protein>
<dbReference type="STRING" id="1796497.GCE9029_04108"/>
<sequence length="31" mass="3429">MSAQAIFAVALVEQMLRAFAHNGYPTSDIFE</sequence>